<organism evidence="11 12">
    <name type="scientific">Actinobacteria bacterium BACL2 MAG-120802-bin41</name>
    <dbReference type="NCBI Taxonomy" id="1655568"/>
    <lineage>
        <taxon>Bacteria</taxon>
        <taxon>Bacillati</taxon>
        <taxon>Actinomycetota</taxon>
        <taxon>Actinomycetes</taxon>
        <taxon>Actinomycetes incertae sedis</taxon>
        <taxon>ac1 cluster</taxon>
    </lineage>
</organism>
<dbReference type="InterPro" id="IPR007197">
    <property type="entry name" value="rSAM"/>
</dbReference>
<dbReference type="AlphaFoldDB" id="A0A0R2NZ24"/>
<name>A0A0R2NZ24_9ACTN</name>
<keyword evidence="9" id="KW-0004">4Fe-4S</keyword>
<dbReference type="InterPro" id="IPR004559">
    <property type="entry name" value="HemW-like"/>
</dbReference>
<dbReference type="Gene3D" id="3.20.20.70">
    <property type="entry name" value="Aldolase class I"/>
    <property type="match status" value="1"/>
</dbReference>
<dbReference type="GO" id="GO:0051539">
    <property type="term" value="F:4 iron, 4 sulfur cluster binding"/>
    <property type="evidence" value="ECO:0007669"/>
    <property type="project" value="UniProtKB-UniRule"/>
</dbReference>
<evidence type="ECO:0000313" key="11">
    <source>
        <dbReference type="EMBL" id="KRO31141.1"/>
    </source>
</evidence>
<dbReference type="PANTHER" id="PTHR13932">
    <property type="entry name" value="COPROPORPHYRINIGEN III OXIDASE"/>
    <property type="match status" value="1"/>
</dbReference>
<dbReference type="SFLD" id="SFLDF00288">
    <property type="entry name" value="HemN-like__clustered_with_nucl"/>
    <property type="match status" value="1"/>
</dbReference>
<dbReference type="InterPro" id="IPR013785">
    <property type="entry name" value="Aldolase_TIM"/>
</dbReference>
<comment type="similarity">
    <text evidence="1">Belongs to the anaerobic coproporphyrinogen-III oxidase family. HemW subfamily.</text>
</comment>
<reference evidence="11 12" key="1">
    <citation type="submission" date="2015-10" db="EMBL/GenBank/DDBJ databases">
        <title>Metagenome-Assembled Genomes uncover a global brackish microbiome.</title>
        <authorList>
            <person name="Hugerth L.W."/>
            <person name="Larsson J."/>
            <person name="Alneberg J."/>
            <person name="Lindh M.V."/>
            <person name="Legrand C."/>
            <person name="Pinhassi J."/>
            <person name="Andersson A.F."/>
        </authorList>
    </citation>
    <scope>NUCLEOTIDE SEQUENCE [LARGE SCALE GENOMIC DNA]</scope>
    <source>
        <strain evidence="11">BACL2 MAG-120802-bin41</strain>
    </source>
</reference>
<proteinExistence type="inferred from homology"/>
<dbReference type="SMART" id="SM00729">
    <property type="entry name" value="Elp3"/>
    <property type="match status" value="1"/>
</dbReference>
<gene>
    <name evidence="11" type="ORF">ABR60_03740</name>
</gene>
<keyword evidence="4 9" id="KW-0949">S-adenosyl-L-methionine</keyword>
<dbReference type="Pfam" id="PF04055">
    <property type="entry name" value="Radical_SAM"/>
    <property type="match status" value="1"/>
</dbReference>
<dbReference type="PANTHER" id="PTHR13932:SF5">
    <property type="entry name" value="RADICAL S-ADENOSYL METHIONINE DOMAIN-CONTAINING PROTEIN 1, MITOCHONDRIAL"/>
    <property type="match status" value="1"/>
</dbReference>
<dbReference type="SUPFAM" id="SSF102114">
    <property type="entry name" value="Radical SAM enzymes"/>
    <property type="match status" value="1"/>
</dbReference>
<dbReference type="SFLD" id="SFLDG01082">
    <property type="entry name" value="B12-binding_domain_containing"/>
    <property type="match status" value="1"/>
</dbReference>
<dbReference type="PROSITE" id="PS51918">
    <property type="entry name" value="RADICAL_SAM"/>
    <property type="match status" value="1"/>
</dbReference>
<dbReference type="NCBIfam" id="TIGR00539">
    <property type="entry name" value="hemN_rel"/>
    <property type="match status" value="1"/>
</dbReference>
<dbReference type="SFLD" id="SFLDS00029">
    <property type="entry name" value="Radical_SAM"/>
    <property type="match status" value="1"/>
</dbReference>
<keyword evidence="3 9" id="KW-0349">Heme</keyword>
<keyword evidence="7 9" id="KW-0411">Iron-sulfur</keyword>
<protein>
    <recommendedName>
        <fullName evidence="2 9">Heme chaperone HemW</fullName>
    </recommendedName>
</protein>
<comment type="subcellular location">
    <subcellularLocation>
        <location evidence="9">Cytoplasm</location>
    </subcellularLocation>
</comment>
<evidence type="ECO:0000256" key="8">
    <source>
        <dbReference type="ARBA" id="ARBA00023186"/>
    </source>
</evidence>
<evidence type="ECO:0000256" key="7">
    <source>
        <dbReference type="ARBA" id="ARBA00023014"/>
    </source>
</evidence>
<evidence type="ECO:0000256" key="5">
    <source>
        <dbReference type="ARBA" id="ARBA00022723"/>
    </source>
</evidence>
<dbReference type="GO" id="GO:0006779">
    <property type="term" value="P:porphyrin-containing compound biosynthetic process"/>
    <property type="evidence" value="ECO:0007669"/>
    <property type="project" value="InterPro"/>
</dbReference>
<dbReference type="SFLD" id="SFLDG01065">
    <property type="entry name" value="anaerobic_coproporphyrinogen-I"/>
    <property type="match status" value="1"/>
</dbReference>
<evidence type="ECO:0000256" key="2">
    <source>
        <dbReference type="ARBA" id="ARBA00017228"/>
    </source>
</evidence>
<feature type="domain" description="Radical SAM core" evidence="10">
    <location>
        <begin position="1"/>
        <end position="242"/>
    </location>
</feature>
<accession>A0A0R2NZ24</accession>
<dbReference type="Proteomes" id="UP000053941">
    <property type="component" value="Unassembled WGS sequence"/>
</dbReference>
<keyword evidence="5 9" id="KW-0479">Metal-binding</keyword>
<evidence type="ECO:0000256" key="3">
    <source>
        <dbReference type="ARBA" id="ARBA00022617"/>
    </source>
</evidence>
<dbReference type="InterPro" id="IPR034505">
    <property type="entry name" value="Coproporphyrinogen-III_oxidase"/>
</dbReference>
<evidence type="ECO:0000313" key="12">
    <source>
        <dbReference type="Proteomes" id="UP000053941"/>
    </source>
</evidence>
<dbReference type="GO" id="GO:0004109">
    <property type="term" value="F:coproporphyrinogen oxidase activity"/>
    <property type="evidence" value="ECO:0007669"/>
    <property type="project" value="InterPro"/>
</dbReference>
<dbReference type="InterPro" id="IPR006638">
    <property type="entry name" value="Elp3/MiaA/NifB-like_rSAM"/>
</dbReference>
<sequence length="381" mass="42410">MSQRLSFYIHIPYCAKRCGYCDFNTYTPSELKSGDLDSLSSSYIDSALKEIEMAAQVAGNATIPTIFFGGGTPSLLPAAQLARVIEAIRGRFTLDKDIEITLEANPDSLTQEFLDEIKSAGATRISMGMQSAVGSVLKVLDRTHNPESVGRAVSMVRAAGFEHVSVDLIYGSPGETIDDWRRSLEYALALDIDHISAYALIVEKGTKLAAQINRGELTMPPDDQSADKYLLADQLFEAAGFNWYELSNWSKPGGQCRHNIAYWDGSFWWGVGAGAHSYLNGKRWWNVKHPSSYQEKILQGQSPELSHELLTPENLSDEFIMLQIRRREGILHNHLNSAQIAKAEEFLSSGFLDSASWQDMRLVLSRDGRLIADKIVRELVL</sequence>
<dbReference type="SFLD" id="SFLDF00562">
    <property type="entry name" value="HemN-like__clustered_with_heat"/>
    <property type="match status" value="1"/>
</dbReference>
<keyword evidence="9" id="KW-0963">Cytoplasm</keyword>
<keyword evidence="6 9" id="KW-0408">Iron</keyword>
<evidence type="ECO:0000256" key="9">
    <source>
        <dbReference type="RuleBase" id="RU364116"/>
    </source>
</evidence>
<comment type="caution">
    <text evidence="11">The sequence shown here is derived from an EMBL/GenBank/DDBJ whole genome shotgun (WGS) entry which is preliminary data.</text>
</comment>
<evidence type="ECO:0000256" key="4">
    <source>
        <dbReference type="ARBA" id="ARBA00022691"/>
    </source>
</evidence>
<evidence type="ECO:0000256" key="1">
    <source>
        <dbReference type="ARBA" id="ARBA00006100"/>
    </source>
</evidence>
<dbReference type="CDD" id="cd01335">
    <property type="entry name" value="Radical_SAM"/>
    <property type="match status" value="1"/>
</dbReference>
<comment type="function">
    <text evidence="9">Probably acts as a heme chaperone, transferring heme to an unknown acceptor. Binds one molecule of heme per monomer, possibly covalently. Binds 1 [4Fe-4S] cluster. The cluster is coordinated with 3 cysteines and an exchangeable S-adenosyl-L-methionine.</text>
</comment>
<dbReference type="GO" id="GO:0046872">
    <property type="term" value="F:metal ion binding"/>
    <property type="evidence" value="ECO:0007669"/>
    <property type="project" value="UniProtKB-UniRule"/>
</dbReference>
<dbReference type="GO" id="GO:0005737">
    <property type="term" value="C:cytoplasm"/>
    <property type="evidence" value="ECO:0007669"/>
    <property type="project" value="UniProtKB-SubCell"/>
</dbReference>
<evidence type="ECO:0000256" key="6">
    <source>
        <dbReference type="ARBA" id="ARBA00023004"/>
    </source>
</evidence>
<dbReference type="EMBL" id="LIAS01000018">
    <property type="protein sequence ID" value="KRO31141.1"/>
    <property type="molecule type" value="Genomic_DNA"/>
</dbReference>
<dbReference type="InterPro" id="IPR058240">
    <property type="entry name" value="rSAM_sf"/>
</dbReference>
<keyword evidence="8 9" id="KW-0143">Chaperone</keyword>
<evidence type="ECO:0000259" key="10">
    <source>
        <dbReference type="PROSITE" id="PS51918"/>
    </source>
</evidence>